<gene>
    <name evidence="1" type="ORF">GGR08_000973</name>
</gene>
<accession>A0A840E140</accession>
<keyword evidence="2" id="KW-1185">Reference proteome</keyword>
<sequence>MARDYDRARVIFSVDVGVGISIALEGIIKLFRERTSILCYVIDVSADMIKRGRGNFLIVQWYYGRAEDL</sequence>
<dbReference type="AlphaFoldDB" id="A0A840E140"/>
<organism evidence="1 2">
    <name type="scientific">Bartonella fuyuanensis</name>
    <dbReference type="NCBI Taxonomy" id="1460968"/>
    <lineage>
        <taxon>Bacteria</taxon>
        <taxon>Pseudomonadati</taxon>
        <taxon>Pseudomonadota</taxon>
        <taxon>Alphaproteobacteria</taxon>
        <taxon>Hyphomicrobiales</taxon>
        <taxon>Bartonellaceae</taxon>
        <taxon>Bartonella</taxon>
    </lineage>
</organism>
<proteinExistence type="predicted"/>
<keyword evidence="1" id="KW-0830">Ubiquinone</keyword>
<protein>
    <submittedName>
        <fullName evidence="1">Ubiquinone/menaquinone biosynthesis C-methylase UbiE</fullName>
    </submittedName>
</protein>
<dbReference type="Proteomes" id="UP000585970">
    <property type="component" value="Unassembled WGS sequence"/>
</dbReference>
<name>A0A840E140_9HYPH</name>
<evidence type="ECO:0000313" key="1">
    <source>
        <dbReference type="EMBL" id="MBB4076667.1"/>
    </source>
</evidence>
<evidence type="ECO:0000313" key="2">
    <source>
        <dbReference type="Proteomes" id="UP000585970"/>
    </source>
</evidence>
<dbReference type="RefSeq" id="WP_183194198.1">
    <property type="nucleotide sequence ID" value="NZ_JACIFE010000008.1"/>
</dbReference>
<reference evidence="1 2" key="1">
    <citation type="submission" date="2020-08" db="EMBL/GenBank/DDBJ databases">
        <title>Genomic Encyclopedia of Type Strains, Phase IV (KMG-IV): sequencing the most valuable type-strain genomes for metagenomic binning, comparative biology and taxonomic classification.</title>
        <authorList>
            <person name="Goeker M."/>
        </authorList>
    </citation>
    <scope>NUCLEOTIDE SEQUENCE [LARGE SCALE GENOMIC DNA]</scope>
    <source>
        <strain evidence="1 2">DSM 100694</strain>
    </source>
</reference>
<keyword evidence="1" id="KW-0489">Methyltransferase</keyword>
<keyword evidence="1" id="KW-0808">Transferase</keyword>
<comment type="caution">
    <text evidence="1">The sequence shown here is derived from an EMBL/GenBank/DDBJ whole genome shotgun (WGS) entry which is preliminary data.</text>
</comment>
<dbReference type="EMBL" id="JACIFE010000008">
    <property type="protein sequence ID" value="MBB4076667.1"/>
    <property type="molecule type" value="Genomic_DNA"/>
</dbReference>
<dbReference type="GO" id="GO:0008168">
    <property type="term" value="F:methyltransferase activity"/>
    <property type="evidence" value="ECO:0007669"/>
    <property type="project" value="UniProtKB-KW"/>
</dbReference>
<dbReference type="GO" id="GO:0032259">
    <property type="term" value="P:methylation"/>
    <property type="evidence" value="ECO:0007669"/>
    <property type="project" value="UniProtKB-KW"/>
</dbReference>